<comment type="subcellular location">
    <subcellularLocation>
        <location evidence="1">Cell envelope</location>
    </subcellularLocation>
</comment>
<evidence type="ECO:0000256" key="4">
    <source>
        <dbReference type="ARBA" id="ARBA00022729"/>
    </source>
</evidence>
<dbReference type="Proteomes" id="UP000230790">
    <property type="component" value="Unassembled WGS sequence"/>
</dbReference>
<evidence type="ECO:0000256" key="5">
    <source>
        <dbReference type="SAM" id="SignalP"/>
    </source>
</evidence>
<dbReference type="EMBL" id="PGTN01000080">
    <property type="protein sequence ID" value="PJF46936.1"/>
    <property type="molecule type" value="Genomic_DNA"/>
</dbReference>
<dbReference type="AlphaFoldDB" id="A0A2M8QAV7"/>
<feature type="chain" id="PRO_5014928756" description="Sugar ABC transporter substrate-binding protein" evidence="5">
    <location>
        <begin position="30"/>
        <end position="465"/>
    </location>
</feature>
<dbReference type="SUPFAM" id="SSF53850">
    <property type="entry name" value="Periplasmic binding protein-like II"/>
    <property type="match status" value="1"/>
</dbReference>
<comment type="similarity">
    <text evidence="2">Belongs to the bacterial solute-binding protein 1 family.</text>
</comment>
<dbReference type="PANTHER" id="PTHR43649:SF31">
    <property type="entry name" value="SN-GLYCEROL-3-PHOSPHATE-BINDING PERIPLASMIC PROTEIN UGPB"/>
    <property type="match status" value="1"/>
</dbReference>
<evidence type="ECO:0000313" key="6">
    <source>
        <dbReference type="EMBL" id="PJF46936.1"/>
    </source>
</evidence>
<dbReference type="InterPro" id="IPR050490">
    <property type="entry name" value="Bact_solute-bd_prot1"/>
</dbReference>
<gene>
    <name evidence="6" type="ORF">CUN48_11260</name>
</gene>
<dbReference type="PROSITE" id="PS51257">
    <property type="entry name" value="PROKAR_LIPOPROTEIN"/>
    <property type="match status" value="1"/>
</dbReference>
<evidence type="ECO:0000256" key="2">
    <source>
        <dbReference type="ARBA" id="ARBA00008520"/>
    </source>
</evidence>
<dbReference type="PROSITE" id="PS51318">
    <property type="entry name" value="TAT"/>
    <property type="match status" value="1"/>
</dbReference>
<evidence type="ECO:0000313" key="7">
    <source>
        <dbReference type="Proteomes" id="UP000230790"/>
    </source>
</evidence>
<keyword evidence="3" id="KW-0813">Transport</keyword>
<dbReference type="InterPro" id="IPR006311">
    <property type="entry name" value="TAT_signal"/>
</dbReference>
<dbReference type="PANTHER" id="PTHR43649">
    <property type="entry name" value="ARABINOSE-BINDING PROTEIN-RELATED"/>
    <property type="match status" value="1"/>
</dbReference>
<name>A0A2M8QAV7_9CHLR</name>
<dbReference type="Pfam" id="PF13416">
    <property type="entry name" value="SBP_bac_8"/>
    <property type="match status" value="1"/>
</dbReference>
<proteinExistence type="inferred from homology"/>
<keyword evidence="4 5" id="KW-0732">Signal</keyword>
<dbReference type="GO" id="GO:0030313">
    <property type="term" value="C:cell envelope"/>
    <property type="evidence" value="ECO:0007669"/>
    <property type="project" value="UniProtKB-SubCell"/>
</dbReference>
<dbReference type="InterPro" id="IPR006059">
    <property type="entry name" value="SBP"/>
</dbReference>
<feature type="signal peptide" evidence="5">
    <location>
        <begin position="1"/>
        <end position="29"/>
    </location>
</feature>
<evidence type="ECO:0008006" key="8">
    <source>
        <dbReference type="Google" id="ProtNLM"/>
    </source>
</evidence>
<evidence type="ECO:0000256" key="3">
    <source>
        <dbReference type="ARBA" id="ARBA00022448"/>
    </source>
</evidence>
<dbReference type="Gene3D" id="3.40.190.10">
    <property type="entry name" value="Periplasmic binding protein-like II"/>
    <property type="match status" value="1"/>
</dbReference>
<reference evidence="6 7" key="1">
    <citation type="submission" date="2017-11" db="EMBL/GenBank/DDBJ databases">
        <title>Evolution of Phototrophy in the Chloroflexi Phylum Driven by Horizontal Gene Transfer.</title>
        <authorList>
            <person name="Ward L.M."/>
            <person name="Hemp J."/>
            <person name="Shih P.M."/>
            <person name="Mcglynn S.E."/>
            <person name="Fischer W."/>
        </authorList>
    </citation>
    <scope>NUCLEOTIDE SEQUENCE [LARGE SCALE GENOMIC DNA]</scope>
    <source>
        <strain evidence="6">JP3_7</strain>
    </source>
</reference>
<evidence type="ECO:0000256" key="1">
    <source>
        <dbReference type="ARBA" id="ARBA00004196"/>
    </source>
</evidence>
<accession>A0A2M8QAV7</accession>
<dbReference type="NCBIfam" id="TIGR01409">
    <property type="entry name" value="TAT_signal_seq"/>
    <property type="match status" value="1"/>
</dbReference>
<dbReference type="InterPro" id="IPR019546">
    <property type="entry name" value="TAT_signal_bac_arc"/>
</dbReference>
<organism evidence="6 7">
    <name type="scientific">Candidatus Thermofonsia Clade 3 bacterium</name>
    <dbReference type="NCBI Taxonomy" id="2364212"/>
    <lineage>
        <taxon>Bacteria</taxon>
        <taxon>Bacillati</taxon>
        <taxon>Chloroflexota</taxon>
        <taxon>Candidatus Thermofontia</taxon>
        <taxon>Candidatus Thermofonsia Clade 3</taxon>
    </lineage>
</organism>
<sequence>MFERTQSMSRRRFLKAAAFGVTGALAACAAPAAAPPAQPAQPAAPAEAPAAADGELKGELIFWGHADHPIYDAGQAFMKKYPGVTFTQVEITDERTTKVEAALAAGEGAPDLNWLEANEVQLYGRRGVLLDVTDVVKQYEKDLVPAKLAEARVSGRYYGMPGDITPNTLWVRPDILEKAGVPMFEKDIKYEDFLIAAKTVKEKADSSLYVFGADGGGQSSLMFQCPFYALGGNISDESGEEILFDQGDAAVRAVEYAKMAWDAGAGLDAGWFSPPYWAAIKEGKLGGTYSPPWMRGFFETEVKTPETGQGKWKSVVLPIYAGGEKHRTNVWGGATLCSYTQTKVPDLVKRFMEFTFATMEGAQVTADWGIVPPYLPWLTTKLKDVKQTLFSDQTWTDTLNEALTLMREDYYRTPAYGLSGIAGGGPLYDKYFIPMMKGELDIEAGVKQWADDLRTENKKLLESLK</sequence>
<comment type="caution">
    <text evidence="6">The sequence shown here is derived from an EMBL/GenBank/DDBJ whole genome shotgun (WGS) entry which is preliminary data.</text>
</comment>
<protein>
    <recommendedName>
        <fullName evidence="8">Sugar ABC transporter substrate-binding protein</fullName>
    </recommendedName>
</protein>